<dbReference type="PROSITE" id="PS00216">
    <property type="entry name" value="SUGAR_TRANSPORT_1"/>
    <property type="match status" value="1"/>
</dbReference>
<dbReference type="Proteomes" id="UP000593561">
    <property type="component" value="Unassembled WGS sequence"/>
</dbReference>
<feature type="transmembrane region" description="Helical" evidence="8">
    <location>
        <begin position="201"/>
        <end position="222"/>
    </location>
</feature>
<evidence type="ECO:0000259" key="9">
    <source>
        <dbReference type="PROSITE" id="PS50850"/>
    </source>
</evidence>
<feature type="transmembrane region" description="Helical" evidence="8">
    <location>
        <begin position="451"/>
        <end position="477"/>
    </location>
</feature>
<feature type="transmembrane region" description="Helical" evidence="8">
    <location>
        <begin position="114"/>
        <end position="135"/>
    </location>
</feature>
<feature type="transmembrane region" description="Helical" evidence="8">
    <location>
        <begin position="175"/>
        <end position="194"/>
    </location>
</feature>
<gene>
    <name evidence="10" type="ORF">Godav_029546</name>
</gene>
<evidence type="ECO:0000256" key="3">
    <source>
        <dbReference type="ARBA" id="ARBA00022448"/>
    </source>
</evidence>
<comment type="subcellular location">
    <subcellularLocation>
        <location evidence="1">Membrane</location>
        <topology evidence="1">Multi-pass membrane protein</topology>
    </subcellularLocation>
</comment>
<accession>A0A7J8THD8</accession>
<feature type="transmembrane region" description="Helical" evidence="8">
    <location>
        <begin position="267"/>
        <end position="286"/>
    </location>
</feature>
<evidence type="ECO:0000313" key="11">
    <source>
        <dbReference type="Proteomes" id="UP000593561"/>
    </source>
</evidence>
<dbReference type="InterPro" id="IPR003663">
    <property type="entry name" value="Sugar/inositol_transpt"/>
</dbReference>
<dbReference type="InterPro" id="IPR050814">
    <property type="entry name" value="Myo-inositol_Transporter"/>
</dbReference>
<dbReference type="NCBIfam" id="TIGR00879">
    <property type="entry name" value="SP"/>
    <property type="match status" value="1"/>
</dbReference>
<dbReference type="GO" id="GO:0016020">
    <property type="term" value="C:membrane"/>
    <property type="evidence" value="ECO:0007669"/>
    <property type="project" value="UniProtKB-SubCell"/>
</dbReference>
<dbReference type="SUPFAM" id="SSF103473">
    <property type="entry name" value="MFS general substrate transporter"/>
    <property type="match status" value="1"/>
</dbReference>
<dbReference type="Pfam" id="PF00083">
    <property type="entry name" value="Sugar_tr"/>
    <property type="match status" value="1"/>
</dbReference>
<sequence length="577" mass="62875">MGPVGVQENGKGEMALSLGNKSKYKRMDSELSDEFDDEASNHYNELERKKSIRKYVLACAIFASLNNVLLGYVNLDLIHGDPKAVTWITETQFNQEIQSLIFSQCSMNLAKKSGWLHCFDLKLYVGVMSGAIIFIQEDLKISEVQEEVLVGILSIISLLGSLAGGRTSDIIGRKWTIAFAAVIFQIGAAIMTFAPSFQILMIGRVLAGVGIGFGVMIAPVYIAEISPTVDRGSLTSFPEIFINLGILLGYVSNYAFSGLSVHINWRVMLAVGILPSVFIGFALFIIPESPRWLVMQNRVEDARSVLLKTNENENDVDERLSEIVAAAGMSNGEKNEEKAVWRELLSPSPPLRRMLITGFGIQCFQQITGIDATVYYSPEIFKEAGIENNSKLLAATVAVGVTKTAFILIATFLVDRVGRKPLLYVSTIGMTVCLLTLSLTLGFLGHGQLGVALAVLCVCGNVAFFSVGMGPICWILTSEIFPLRLRAQASALGAVGNRVCSGLVAMSFLSLSRTITVGGTFFLFALLSALSVLFAYKCVPETKGKSLEQIELLFENHNEWQGSEVEMGDSEHLVQKA</sequence>
<feature type="domain" description="Major facilitator superfamily (MFS) profile" evidence="9">
    <location>
        <begin position="106"/>
        <end position="543"/>
    </location>
</feature>
<dbReference type="PRINTS" id="PR00171">
    <property type="entry name" value="SUGRTRNSPORT"/>
</dbReference>
<dbReference type="InterPro" id="IPR036259">
    <property type="entry name" value="MFS_trans_sf"/>
</dbReference>
<keyword evidence="5 8" id="KW-1133">Transmembrane helix</keyword>
<dbReference type="InterPro" id="IPR020846">
    <property type="entry name" value="MFS_dom"/>
</dbReference>
<dbReference type="GO" id="GO:0022857">
    <property type="term" value="F:transmembrane transporter activity"/>
    <property type="evidence" value="ECO:0007669"/>
    <property type="project" value="InterPro"/>
</dbReference>
<dbReference type="AlphaFoldDB" id="A0A7J8THD8"/>
<keyword evidence="11" id="KW-1185">Reference proteome</keyword>
<dbReference type="Gene3D" id="1.20.1250.20">
    <property type="entry name" value="MFS general substrate transporter like domains"/>
    <property type="match status" value="1"/>
</dbReference>
<feature type="transmembrane region" description="Helical" evidence="8">
    <location>
        <begin position="55"/>
        <end position="73"/>
    </location>
</feature>
<dbReference type="PROSITE" id="PS00217">
    <property type="entry name" value="SUGAR_TRANSPORT_2"/>
    <property type="match status" value="1"/>
</dbReference>
<organism evidence="10 11">
    <name type="scientific">Gossypium davidsonii</name>
    <name type="common">Davidson's cotton</name>
    <name type="synonym">Gossypium klotzschianum subsp. davidsonii</name>
    <dbReference type="NCBI Taxonomy" id="34287"/>
    <lineage>
        <taxon>Eukaryota</taxon>
        <taxon>Viridiplantae</taxon>
        <taxon>Streptophyta</taxon>
        <taxon>Embryophyta</taxon>
        <taxon>Tracheophyta</taxon>
        <taxon>Spermatophyta</taxon>
        <taxon>Magnoliopsida</taxon>
        <taxon>eudicotyledons</taxon>
        <taxon>Gunneridae</taxon>
        <taxon>Pentapetalae</taxon>
        <taxon>rosids</taxon>
        <taxon>malvids</taxon>
        <taxon>Malvales</taxon>
        <taxon>Malvaceae</taxon>
        <taxon>Malvoideae</taxon>
        <taxon>Gossypium</taxon>
    </lineage>
</organism>
<keyword evidence="3 7" id="KW-0813">Transport</keyword>
<evidence type="ECO:0000256" key="8">
    <source>
        <dbReference type="SAM" id="Phobius"/>
    </source>
</evidence>
<dbReference type="PANTHER" id="PTHR48020:SF49">
    <property type="entry name" value="SUGAR TRANSPORTER"/>
    <property type="match status" value="1"/>
</dbReference>
<evidence type="ECO:0000256" key="5">
    <source>
        <dbReference type="ARBA" id="ARBA00022989"/>
    </source>
</evidence>
<dbReference type="InterPro" id="IPR005829">
    <property type="entry name" value="Sugar_transporter_CS"/>
</dbReference>
<feature type="transmembrane region" description="Helical" evidence="8">
    <location>
        <begin position="489"/>
        <end position="509"/>
    </location>
</feature>
<dbReference type="InterPro" id="IPR005828">
    <property type="entry name" value="MFS_sugar_transport-like"/>
</dbReference>
<reference evidence="10 11" key="1">
    <citation type="journal article" date="2019" name="Genome Biol. Evol.">
        <title>Insights into the evolution of the New World diploid cottons (Gossypium, subgenus Houzingenia) based on genome sequencing.</title>
        <authorList>
            <person name="Grover C.E."/>
            <person name="Arick M.A. 2nd"/>
            <person name="Thrash A."/>
            <person name="Conover J.L."/>
            <person name="Sanders W.S."/>
            <person name="Peterson D.G."/>
            <person name="Frelichowski J.E."/>
            <person name="Scheffler J.A."/>
            <person name="Scheffler B.E."/>
            <person name="Wendel J.F."/>
        </authorList>
    </citation>
    <scope>NUCLEOTIDE SEQUENCE [LARGE SCALE GENOMIC DNA]</scope>
    <source>
        <strain evidence="10">27</strain>
        <tissue evidence="10">Leaf</tissue>
    </source>
</reference>
<dbReference type="PANTHER" id="PTHR48020">
    <property type="entry name" value="PROTON MYO-INOSITOL COTRANSPORTER"/>
    <property type="match status" value="1"/>
</dbReference>
<dbReference type="EMBL" id="JABFAC010248773">
    <property type="protein sequence ID" value="MBA0637606.1"/>
    <property type="molecule type" value="Genomic_DNA"/>
</dbReference>
<evidence type="ECO:0000256" key="6">
    <source>
        <dbReference type="ARBA" id="ARBA00023136"/>
    </source>
</evidence>
<keyword evidence="6 8" id="KW-0472">Membrane</keyword>
<name>A0A7J8THD8_GOSDV</name>
<evidence type="ECO:0000256" key="1">
    <source>
        <dbReference type="ARBA" id="ARBA00004141"/>
    </source>
</evidence>
<evidence type="ECO:0000256" key="7">
    <source>
        <dbReference type="RuleBase" id="RU003346"/>
    </source>
</evidence>
<keyword evidence="4 8" id="KW-0812">Transmembrane</keyword>
<feature type="transmembrane region" description="Helical" evidence="8">
    <location>
        <begin position="147"/>
        <end position="163"/>
    </location>
</feature>
<feature type="transmembrane region" description="Helical" evidence="8">
    <location>
        <begin position="421"/>
        <end position="445"/>
    </location>
</feature>
<proteinExistence type="inferred from homology"/>
<feature type="transmembrane region" description="Helical" evidence="8">
    <location>
        <begin position="392"/>
        <end position="414"/>
    </location>
</feature>
<feature type="transmembrane region" description="Helical" evidence="8">
    <location>
        <begin position="515"/>
        <end position="536"/>
    </location>
</feature>
<evidence type="ECO:0000256" key="2">
    <source>
        <dbReference type="ARBA" id="ARBA00010992"/>
    </source>
</evidence>
<evidence type="ECO:0000313" key="10">
    <source>
        <dbReference type="EMBL" id="MBA0637606.1"/>
    </source>
</evidence>
<comment type="similarity">
    <text evidence="2 7">Belongs to the major facilitator superfamily. Sugar transporter (TC 2.A.1.1) family.</text>
</comment>
<dbReference type="PROSITE" id="PS50850">
    <property type="entry name" value="MFS"/>
    <property type="match status" value="1"/>
</dbReference>
<evidence type="ECO:0000256" key="4">
    <source>
        <dbReference type="ARBA" id="ARBA00022692"/>
    </source>
</evidence>
<comment type="caution">
    <text evidence="10">The sequence shown here is derived from an EMBL/GenBank/DDBJ whole genome shotgun (WGS) entry which is preliminary data.</text>
</comment>
<protein>
    <recommendedName>
        <fullName evidence="9">Major facilitator superfamily (MFS) profile domain-containing protein</fullName>
    </recommendedName>
</protein>
<feature type="transmembrane region" description="Helical" evidence="8">
    <location>
        <begin position="234"/>
        <end position="255"/>
    </location>
</feature>